<proteinExistence type="predicted"/>
<dbReference type="InterPro" id="IPR029058">
    <property type="entry name" value="AB_hydrolase_fold"/>
</dbReference>
<dbReference type="AGR" id="WB:WBGene00007854"/>
<evidence type="ECO:0000313" key="2">
    <source>
        <dbReference type="Proteomes" id="UP000001940"/>
    </source>
</evidence>
<dbReference type="EMBL" id="BX284601">
    <property type="protein sequence ID" value="CAB07844.2"/>
    <property type="molecule type" value="Genomic_DNA"/>
</dbReference>
<dbReference type="PANTHER" id="PTHR47533:SF5">
    <property type="entry name" value="AB HYDROLASE-1 DOMAIN-CONTAINING PROTEIN"/>
    <property type="match status" value="1"/>
</dbReference>
<dbReference type="OrthoDB" id="6431331at2759"/>
<dbReference type="Proteomes" id="UP000001940">
    <property type="component" value="Chromosome I"/>
</dbReference>
<reference evidence="1 2" key="1">
    <citation type="journal article" date="1998" name="Science">
        <title>Genome sequence of the nematode C. elegans: a platform for investigating biology.</title>
        <authorList>
            <consortium name="The C. elegans sequencing consortium"/>
            <person name="Sulson J.E."/>
            <person name="Waterston R."/>
        </authorList>
    </citation>
    <scope>NUCLEOTIDE SEQUENCE [LARGE SCALE GENOMIC DNA]</scope>
    <source>
        <strain evidence="1 2">Bristol N2</strain>
    </source>
</reference>
<dbReference type="OMA" id="HNDIKYM"/>
<dbReference type="CTD" id="183102"/>
<dbReference type="HOGENOM" id="CLU_903808_0_0_1"/>
<dbReference type="InterPro" id="IPR010463">
    <property type="entry name" value="DUF1057"/>
</dbReference>
<dbReference type="eggNOG" id="ENOG502RFTN">
    <property type="taxonomic scope" value="Eukaryota"/>
</dbReference>
<protein>
    <submittedName>
        <fullName evidence="1">AB hydrolase-1 domain-containing protein</fullName>
    </submittedName>
</protein>
<dbReference type="WormBase" id="C31H5.1">
    <property type="protein sequence ID" value="CE34471"/>
    <property type="gene ID" value="WBGene00007854"/>
</dbReference>
<dbReference type="STRING" id="6239.C31H5.1.1"/>
<dbReference type="MEROPS" id="S33.B03"/>
<accession>O62084</accession>
<dbReference type="UCSC" id="C31H5.1">
    <property type="organism name" value="c. elegans"/>
</dbReference>
<dbReference type="SUPFAM" id="SSF53474">
    <property type="entry name" value="alpha/beta-Hydrolases"/>
    <property type="match status" value="1"/>
</dbReference>
<gene>
    <name evidence="1 3" type="ORF">C31H5.1</name>
    <name evidence="1" type="ORF">CELE_C31H5.1</name>
</gene>
<evidence type="ECO:0000313" key="1">
    <source>
        <dbReference type="EMBL" id="CAB07844.2"/>
    </source>
</evidence>
<dbReference type="AlphaFoldDB" id="O62084"/>
<dbReference type="PaxDb" id="6239-C31H5.1"/>
<dbReference type="RefSeq" id="NP_492428.2">
    <property type="nucleotide sequence ID" value="NM_060027.3"/>
</dbReference>
<dbReference type="PIR" id="T19623">
    <property type="entry name" value="T19623"/>
</dbReference>
<dbReference type="ESTHER" id="caeel-C31H5.1">
    <property type="family name" value="Duf_1057"/>
</dbReference>
<keyword evidence="2" id="KW-1185">Reference proteome</keyword>
<dbReference type="Pfam" id="PF06342">
    <property type="entry name" value="DUF1057"/>
    <property type="match status" value="1"/>
</dbReference>
<dbReference type="PANTHER" id="PTHR47533">
    <property type="entry name" value="PROTEIN CBG21859"/>
    <property type="match status" value="1"/>
</dbReference>
<dbReference type="FunCoup" id="O62084">
    <property type="interactions" value="1"/>
</dbReference>
<dbReference type="GeneID" id="183102"/>
<dbReference type="FunFam" id="3.40.50.1820:FF:000493">
    <property type="entry name" value="Protein CBG12424"/>
    <property type="match status" value="1"/>
</dbReference>
<evidence type="ECO:0000313" key="3">
    <source>
        <dbReference type="WormBase" id="C31H5.1"/>
    </source>
</evidence>
<dbReference type="Bgee" id="WBGene00007854">
    <property type="expression patterns" value="Expressed in larva"/>
</dbReference>
<dbReference type="PhylomeDB" id="O62084"/>
<name>O62084_CAEEL</name>
<dbReference type="KEGG" id="cel:CELE_C31H5.1"/>
<dbReference type="InParanoid" id="O62084"/>
<dbReference type="GO" id="GO:0016787">
    <property type="term" value="F:hydrolase activity"/>
    <property type="evidence" value="ECO:0007669"/>
    <property type="project" value="UniProtKB-KW"/>
</dbReference>
<keyword evidence="1" id="KW-0378">Hydrolase</keyword>
<organism evidence="1 2">
    <name type="scientific">Caenorhabditis elegans</name>
    <dbReference type="NCBI Taxonomy" id="6239"/>
    <lineage>
        <taxon>Eukaryota</taxon>
        <taxon>Metazoa</taxon>
        <taxon>Ecdysozoa</taxon>
        <taxon>Nematoda</taxon>
        <taxon>Chromadorea</taxon>
        <taxon>Rhabditida</taxon>
        <taxon>Rhabditina</taxon>
        <taxon>Rhabditomorpha</taxon>
        <taxon>Rhabditoidea</taxon>
        <taxon>Rhabditidae</taxon>
        <taxon>Peloderinae</taxon>
        <taxon>Caenorhabditis</taxon>
    </lineage>
</organism>
<dbReference type="Gene3D" id="3.40.50.1820">
    <property type="entry name" value="alpha/beta hydrolase"/>
    <property type="match status" value="1"/>
</dbReference>
<sequence length="336" mass="38059">MATAVELALLKQPYFDLNALCKTVFVTYKAGPGLKKIVTVQAQYVDICNKPNVRGTVVSLPGSPGSHNDIKYMRDSFEKHNIRLICVNWPGSEFVTGGMNDTYTNAERNSYAKALMEKLELKKVEKLILLGHSRGGESALQLACTLSDDRSWPLIGAVMLNSPGFVVHRGISIRMGTINTVSFLVKLRWKIVDCILFPVLDWFYNDFVGLRVSDGKVCAAAMLPMQTFAFEEQRASIDEMKKKPWIRMFYAYGSKDFLVDESDSEELAMHFGGDHYIIHSKKESEETIPKIWNSYERGQSYVTANFTEEGHYLHKTYPEFLIQIFGGIFDVKTEKS</sequence>